<accession>A0A6J5PHG6</accession>
<name>A0A6J5PHG6_9CAUD</name>
<proteinExistence type="predicted"/>
<reference evidence="1" key="1">
    <citation type="submission" date="2020-04" db="EMBL/GenBank/DDBJ databases">
        <authorList>
            <person name="Chiriac C."/>
            <person name="Salcher M."/>
            <person name="Ghai R."/>
            <person name="Kavagutti S V."/>
        </authorList>
    </citation>
    <scope>NUCLEOTIDE SEQUENCE</scope>
</reference>
<evidence type="ECO:0000313" key="1">
    <source>
        <dbReference type="EMBL" id="CAB4168941.1"/>
    </source>
</evidence>
<protein>
    <submittedName>
        <fullName evidence="1">Uncharacterized protein</fullName>
    </submittedName>
</protein>
<gene>
    <name evidence="1" type="ORF">UFOVP581_22</name>
</gene>
<sequence>MVSPVNLSRATSLSTADQVVIVSSANGDARRVSLGVLLQLFEQQFASPTLSTSVYTPSTGANITVPSPISEQQWILLRPVATIAALTLTLPLNTGTPDGTEITVTSTQAITALTVSANGASTVSGAPATMAANAFFKLRFNTETNIWYRIG</sequence>
<dbReference type="EMBL" id="LR796835">
    <property type="protein sequence ID" value="CAB4168941.1"/>
    <property type="molecule type" value="Genomic_DNA"/>
</dbReference>
<organism evidence="1">
    <name type="scientific">uncultured Caudovirales phage</name>
    <dbReference type="NCBI Taxonomy" id="2100421"/>
    <lineage>
        <taxon>Viruses</taxon>
        <taxon>Duplodnaviria</taxon>
        <taxon>Heunggongvirae</taxon>
        <taxon>Uroviricota</taxon>
        <taxon>Caudoviricetes</taxon>
        <taxon>Peduoviridae</taxon>
        <taxon>Maltschvirus</taxon>
        <taxon>Maltschvirus maltsch</taxon>
    </lineage>
</organism>